<feature type="transmembrane region" description="Helical" evidence="1">
    <location>
        <begin position="187"/>
        <end position="209"/>
    </location>
</feature>
<sequence>MMTTGFETALGEITLVLFTTLAPSGVLGFSIMAGALAFGRFDRDVRSRINQFLCIPLMISMVGLIASATHLGNPANALYVFMGVGRSPLSTEVFCAVIFLFLAGVYWLYSFSQRQVVGLQRVWSVAIIAAGIAFVTAVAFAYDAETIVSWNTAYVPIGLWLNAVVGGPLVALLSFRAAKAEAIVGRYGPLLCGVSAVALVLNTAVYAMQGTALAGIENSFGTAADLVPFYGLAVAAFFVLCTAGVLSMQLAVRAGRIPDLARAAVSCALAYGGIFVMRFVFYMMHMTIGLGF</sequence>
<keyword evidence="1" id="KW-0812">Transmembrane</keyword>
<gene>
    <name evidence="2" type="ORF">CE91St30_28500</name>
</gene>
<evidence type="ECO:0000256" key="1">
    <source>
        <dbReference type="SAM" id="Phobius"/>
    </source>
</evidence>
<evidence type="ECO:0000313" key="3">
    <source>
        <dbReference type="Proteomes" id="UP001320544"/>
    </source>
</evidence>
<keyword evidence="1" id="KW-1133">Transmembrane helix</keyword>
<dbReference type="InterPro" id="IPR007059">
    <property type="entry name" value="DmsC"/>
</dbReference>
<feature type="transmembrane region" description="Helical" evidence="1">
    <location>
        <begin position="154"/>
        <end position="175"/>
    </location>
</feature>
<accession>A0ABM7WM86</accession>
<feature type="transmembrane region" description="Helical" evidence="1">
    <location>
        <begin position="121"/>
        <end position="142"/>
    </location>
</feature>
<dbReference type="PANTHER" id="PTHR38095">
    <property type="entry name" value="ANAEROBIC DIMETHYL SULFOXIDE REDUCTASE CHAIN YNFH"/>
    <property type="match status" value="1"/>
</dbReference>
<dbReference type="Pfam" id="PF04976">
    <property type="entry name" value="DmsC"/>
    <property type="match status" value="1"/>
</dbReference>
<protein>
    <submittedName>
        <fullName evidence="2">Dimethyl sulfoxide reductase subunit C</fullName>
    </submittedName>
</protein>
<dbReference type="Proteomes" id="UP001320544">
    <property type="component" value="Chromosome"/>
</dbReference>
<reference evidence="2 3" key="1">
    <citation type="submission" date="2022-01" db="EMBL/GenBank/DDBJ databases">
        <title>Novel bile acid biosynthetic pathways are enriched in the microbiome of centenarians.</title>
        <authorList>
            <person name="Sato Y."/>
            <person name="Atarashi K."/>
            <person name="Plichta R.D."/>
            <person name="Arai Y."/>
            <person name="Sasajima S."/>
            <person name="Kearney M.S."/>
            <person name="Suda W."/>
            <person name="Takeshita K."/>
            <person name="Sasaki T."/>
            <person name="Okamoto S."/>
            <person name="Skelly N.A."/>
            <person name="Okamura Y."/>
            <person name="Vlamakis H."/>
            <person name="Li Y."/>
            <person name="Tanoue T."/>
            <person name="Takei H."/>
            <person name="Nittono H."/>
            <person name="Narushima S."/>
            <person name="Irie J."/>
            <person name="Itoh H."/>
            <person name="Moriya K."/>
            <person name="Sugiura Y."/>
            <person name="Suematsu M."/>
            <person name="Moritoki N."/>
            <person name="Shibata S."/>
            <person name="Littman R.D."/>
            <person name="Fischbach A.M."/>
            <person name="Uwamino Y."/>
            <person name="Inoue T."/>
            <person name="Honda A."/>
            <person name="Hattori M."/>
            <person name="Murai T."/>
            <person name="Xavier J.R."/>
            <person name="Hirose N."/>
            <person name="Honda K."/>
        </authorList>
    </citation>
    <scope>NUCLEOTIDE SEQUENCE [LARGE SCALE GENOMIC DNA]</scope>
    <source>
        <strain evidence="2 3">CE91-St30</strain>
    </source>
</reference>
<dbReference type="RefSeq" id="WP_244386839.1">
    <property type="nucleotide sequence ID" value="NZ_AP025564.1"/>
</dbReference>
<name>A0ABM7WM86_9ACTN</name>
<feature type="transmembrane region" description="Helical" evidence="1">
    <location>
        <begin position="50"/>
        <end position="69"/>
    </location>
</feature>
<feature type="transmembrane region" description="Helical" evidence="1">
    <location>
        <begin position="89"/>
        <end position="109"/>
    </location>
</feature>
<dbReference type="EMBL" id="AP025564">
    <property type="protein sequence ID" value="BDE97517.1"/>
    <property type="molecule type" value="Genomic_DNA"/>
</dbReference>
<dbReference type="PANTHER" id="PTHR38095:SF2">
    <property type="entry name" value="ANAEROBIC DIMETHYL SULFOXIDE REDUCTASE CHAIN C"/>
    <property type="match status" value="1"/>
</dbReference>
<organism evidence="2 3">
    <name type="scientific">Raoultibacter timonensis</name>
    <dbReference type="NCBI Taxonomy" id="1907662"/>
    <lineage>
        <taxon>Bacteria</taxon>
        <taxon>Bacillati</taxon>
        <taxon>Actinomycetota</taxon>
        <taxon>Coriobacteriia</taxon>
        <taxon>Eggerthellales</taxon>
        <taxon>Eggerthellaceae</taxon>
        <taxon>Raoultibacter</taxon>
    </lineage>
</organism>
<feature type="transmembrane region" description="Helical" evidence="1">
    <location>
        <begin position="263"/>
        <end position="284"/>
    </location>
</feature>
<keyword evidence="3" id="KW-1185">Reference proteome</keyword>
<evidence type="ECO:0000313" key="2">
    <source>
        <dbReference type="EMBL" id="BDE97517.1"/>
    </source>
</evidence>
<keyword evidence="1" id="KW-0472">Membrane</keyword>
<feature type="transmembrane region" description="Helical" evidence="1">
    <location>
        <begin position="229"/>
        <end position="251"/>
    </location>
</feature>
<feature type="transmembrane region" description="Helical" evidence="1">
    <location>
        <begin position="15"/>
        <end position="38"/>
    </location>
</feature>
<proteinExistence type="predicted"/>